<evidence type="ECO:0000256" key="1">
    <source>
        <dbReference type="ARBA" id="ARBA00022490"/>
    </source>
</evidence>
<comment type="subcellular location">
    <subcellularLocation>
        <location evidence="3">Cytoplasm</location>
    </subcellularLocation>
    <text evidence="3">The tmRNA-SmpB complex associates with stalled 70S ribosomes.</text>
</comment>
<comment type="function">
    <text evidence="3">Required for rescue of stalled ribosomes mediated by trans-translation. Binds to transfer-messenger RNA (tmRNA), required for stable association of tmRNA with ribosomes. tmRNA and SmpB together mimic tRNA shape, replacing the anticodon stem-loop with SmpB. tmRNA is encoded by the ssrA gene; the 2 termini fold to resemble tRNA(Ala) and it encodes a 'tag peptide', a short internal open reading frame. During trans-translation Ala-aminoacylated tmRNA acts like a tRNA, entering the A-site of stalled ribosomes, displacing the stalled mRNA. The ribosome then switches to translate the ORF on the tmRNA; the nascent peptide is terminated with the 'tag peptide' encoded by the tmRNA and targeted for degradation. The ribosome is freed to recommence translation, which seems to be the essential function of trans-translation.</text>
</comment>
<dbReference type="EMBL" id="CP136051">
    <property type="protein sequence ID" value="WOK04596.1"/>
    <property type="molecule type" value="Genomic_DNA"/>
</dbReference>
<dbReference type="InterPro" id="IPR020081">
    <property type="entry name" value="SsrA-bd_prot_CS"/>
</dbReference>
<dbReference type="CDD" id="cd09294">
    <property type="entry name" value="SmpB"/>
    <property type="match status" value="1"/>
</dbReference>
<gene>
    <name evidence="3 4" type="primary">smpB</name>
    <name evidence="4" type="ORF">RT717_16055</name>
</gene>
<keyword evidence="2 3" id="KW-0694">RNA-binding</keyword>
<evidence type="ECO:0000313" key="5">
    <source>
        <dbReference type="Proteomes" id="UP001302349"/>
    </source>
</evidence>
<protein>
    <recommendedName>
        <fullName evidence="3">SsrA-binding protein</fullName>
    </recommendedName>
    <alternativeName>
        <fullName evidence="3">Small protein B</fullName>
    </alternativeName>
</protein>
<name>A0ABZ0ILE7_9BACT</name>
<evidence type="ECO:0000313" key="4">
    <source>
        <dbReference type="EMBL" id="WOK04596.1"/>
    </source>
</evidence>
<dbReference type="RefSeq" id="WP_317487401.1">
    <property type="nucleotide sequence ID" value="NZ_CP136051.1"/>
</dbReference>
<organism evidence="4 5">
    <name type="scientific">Imperialibacter roseus</name>
    <dbReference type="NCBI Taxonomy" id="1324217"/>
    <lineage>
        <taxon>Bacteria</taxon>
        <taxon>Pseudomonadati</taxon>
        <taxon>Bacteroidota</taxon>
        <taxon>Cytophagia</taxon>
        <taxon>Cytophagales</taxon>
        <taxon>Flammeovirgaceae</taxon>
        <taxon>Imperialibacter</taxon>
    </lineage>
</organism>
<dbReference type="Gene3D" id="2.40.280.10">
    <property type="match status" value="1"/>
</dbReference>
<evidence type="ECO:0000256" key="2">
    <source>
        <dbReference type="ARBA" id="ARBA00022884"/>
    </source>
</evidence>
<dbReference type="InterPro" id="IPR000037">
    <property type="entry name" value="SsrA-bd_prot"/>
</dbReference>
<dbReference type="PANTHER" id="PTHR30308">
    <property type="entry name" value="TMRNA-BINDING COMPONENT OF TRANS-TRANSLATION TAGGING COMPLEX"/>
    <property type="match status" value="1"/>
</dbReference>
<sequence length="155" mass="18159">MAKDDKRFSNSVNIKNKKARFEFEFIDTLVAGIVLKGTEIKSIREGKASLQEAYCYFNRGEIFIKAMNITPYAEATHFNHDPVRERKLLIKKRDIEKWQSKMEEKGLTIVPVRLFMTDKGLAKMEIALAKGKKIHDKRESIKERDSKRELDRLRL</sequence>
<dbReference type="Pfam" id="PF01668">
    <property type="entry name" value="SmpB"/>
    <property type="match status" value="1"/>
</dbReference>
<reference evidence="4 5" key="1">
    <citation type="journal article" date="2023" name="Microbiol. Resour. Announc.">
        <title>Complete Genome Sequence of Imperialibacter roseus strain P4T.</title>
        <authorList>
            <person name="Tizabi D.R."/>
            <person name="Bachvaroff T."/>
            <person name="Hill R.T."/>
        </authorList>
    </citation>
    <scope>NUCLEOTIDE SEQUENCE [LARGE SCALE GENOMIC DNA]</scope>
    <source>
        <strain evidence="4 5">P4T</strain>
    </source>
</reference>
<keyword evidence="1 3" id="KW-0963">Cytoplasm</keyword>
<dbReference type="NCBIfam" id="NF003843">
    <property type="entry name" value="PRK05422.1"/>
    <property type="match status" value="1"/>
</dbReference>
<accession>A0ABZ0ILE7</accession>
<dbReference type="NCBIfam" id="TIGR00086">
    <property type="entry name" value="smpB"/>
    <property type="match status" value="1"/>
</dbReference>
<evidence type="ECO:0000256" key="3">
    <source>
        <dbReference type="HAMAP-Rule" id="MF_00023"/>
    </source>
</evidence>
<dbReference type="SUPFAM" id="SSF74982">
    <property type="entry name" value="Small protein B (SmpB)"/>
    <property type="match status" value="1"/>
</dbReference>
<dbReference type="Proteomes" id="UP001302349">
    <property type="component" value="Chromosome"/>
</dbReference>
<dbReference type="InterPro" id="IPR023620">
    <property type="entry name" value="SmpB"/>
</dbReference>
<proteinExistence type="inferred from homology"/>
<dbReference type="PROSITE" id="PS01317">
    <property type="entry name" value="SSRP"/>
    <property type="match status" value="1"/>
</dbReference>
<comment type="similarity">
    <text evidence="3">Belongs to the SmpB family.</text>
</comment>
<dbReference type="HAMAP" id="MF_00023">
    <property type="entry name" value="SmpB"/>
    <property type="match status" value="1"/>
</dbReference>
<dbReference type="PANTHER" id="PTHR30308:SF2">
    <property type="entry name" value="SSRA-BINDING PROTEIN"/>
    <property type="match status" value="1"/>
</dbReference>
<keyword evidence="5" id="KW-1185">Reference proteome</keyword>